<sequence>MSMKSAKEFAIWMIDRFSDHPQGVYLEREDLKVLSGRQTLRQDFIADVHFELTRHGMGFVTDTLKEKYFLFFLPEQYWKKVADRYSQPIAPNVHDLDSAPRLRRTEVG</sequence>
<keyword evidence="2" id="KW-1185">Reference proteome</keyword>
<dbReference type="STRING" id="299255.SAMN02745129_0966"/>
<name>A0A1M5NAW6_9GAMM</name>
<evidence type="ECO:0000313" key="1">
    <source>
        <dbReference type="EMBL" id="SHG86670.1"/>
    </source>
</evidence>
<evidence type="ECO:0000313" key="2">
    <source>
        <dbReference type="Proteomes" id="UP000184268"/>
    </source>
</evidence>
<dbReference type="OrthoDB" id="5817599at2"/>
<dbReference type="EMBL" id="FQXG01000001">
    <property type="protein sequence ID" value="SHG86670.1"/>
    <property type="molecule type" value="Genomic_DNA"/>
</dbReference>
<reference evidence="1 2" key="1">
    <citation type="submission" date="2016-11" db="EMBL/GenBank/DDBJ databases">
        <authorList>
            <person name="Jaros S."/>
            <person name="Januszkiewicz K."/>
            <person name="Wedrychowicz H."/>
        </authorList>
    </citation>
    <scope>NUCLEOTIDE SEQUENCE [LARGE SCALE GENOMIC DNA]</scope>
    <source>
        <strain evidence="1 2">DSM 16917</strain>
    </source>
</reference>
<dbReference type="RefSeq" id="WP_067654532.1">
    <property type="nucleotide sequence ID" value="NZ_FQXG01000001.1"/>
</dbReference>
<gene>
    <name evidence="1" type="ORF">SAMN02745129_0966</name>
</gene>
<accession>A0A1M5NAW6</accession>
<dbReference type="AlphaFoldDB" id="A0A1M5NAW6"/>
<dbReference type="Proteomes" id="UP000184268">
    <property type="component" value="Unassembled WGS sequence"/>
</dbReference>
<organism evidence="1 2">
    <name type="scientific">Ferrimonas marina</name>
    <dbReference type="NCBI Taxonomy" id="299255"/>
    <lineage>
        <taxon>Bacteria</taxon>
        <taxon>Pseudomonadati</taxon>
        <taxon>Pseudomonadota</taxon>
        <taxon>Gammaproteobacteria</taxon>
        <taxon>Alteromonadales</taxon>
        <taxon>Ferrimonadaceae</taxon>
        <taxon>Ferrimonas</taxon>
    </lineage>
</organism>
<protein>
    <submittedName>
        <fullName evidence="1">Uncharacterized protein</fullName>
    </submittedName>
</protein>
<proteinExistence type="predicted"/>